<organism evidence="10 11">
    <name type="scientific">Fodinicola feengrottensis</name>
    <dbReference type="NCBI Taxonomy" id="435914"/>
    <lineage>
        <taxon>Bacteria</taxon>
        <taxon>Bacillati</taxon>
        <taxon>Actinomycetota</taxon>
        <taxon>Actinomycetes</taxon>
        <taxon>Mycobacteriales</taxon>
        <taxon>Fodinicola</taxon>
    </lineage>
</organism>
<feature type="transmembrane region" description="Helical" evidence="8">
    <location>
        <begin position="402"/>
        <end position="420"/>
    </location>
</feature>
<feature type="transmembrane region" description="Helical" evidence="8">
    <location>
        <begin position="298"/>
        <end position="319"/>
    </location>
</feature>
<evidence type="ECO:0000256" key="5">
    <source>
        <dbReference type="ARBA" id="ARBA00022692"/>
    </source>
</evidence>
<feature type="transmembrane region" description="Helical" evidence="8">
    <location>
        <begin position="80"/>
        <end position="100"/>
    </location>
</feature>
<gene>
    <name evidence="10" type="ORF">GCM10009765_24480</name>
</gene>
<evidence type="ECO:0000256" key="8">
    <source>
        <dbReference type="SAM" id="Phobius"/>
    </source>
</evidence>
<comment type="subcellular location">
    <subcellularLocation>
        <location evidence="1">Cell membrane</location>
        <topology evidence="1">Multi-pass membrane protein</topology>
    </subcellularLocation>
</comment>
<dbReference type="PROSITE" id="PS50850">
    <property type="entry name" value="MFS"/>
    <property type="match status" value="1"/>
</dbReference>
<dbReference type="InterPro" id="IPR036259">
    <property type="entry name" value="MFS_trans_sf"/>
</dbReference>
<evidence type="ECO:0000256" key="2">
    <source>
        <dbReference type="ARBA" id="ARBA00008537"/>
    </source>
</evidence>
<evidence type="ECO:0000313" key="10">
    <source>
        <dbReference type="EMBL" id="GAA1674222.1"/>
    </source>
</evidence>
<feature type="transmembrane region" description="Helical" evidence="8">
    <location>
        <begin position="200"/>
        <end position="218"/>
    </location>
</feature>
<keyword evidence="5 8" id="KW-0812">Transmembrane</keyword>
<comment type="similarity">
    <text evidence="2">Belongs to the major facilitator superfamily. EmrB family.</text>
</comment>
<dbReference type="SUPFAM" id="SSF103473">
    <property type="entry name" value="MFS general substrate transporter"/>
    <property type="match status" value="1"/>
</dbReference>
<keyword evidence="3" id="KW-0813">Transport</keyword>
<dbReference type="Gene3D" id="1.20.1720.10">
    <property type="entry name" value="Multidrug resistance protein D"/>
    <property type="match status" value="1"/>
</dbReference>
<comment type="caution">
    <text evidence="10">The sequence shown here is derived from an EMBL/GenBank/DDBJ whole genome shotgun (WGS) entry which is preliminary data.</text>
</comment>
<dbReference type="PANTHER" id="PTHR42718:SF9">
    <property type="entry name" value="MAJOR FACILITATOR SUPERFAMILY MULTIDRUG TRANSPORTER MFSC"/>
    <property type="match status" value="1"/>
</dbReference>
<dbReference type="Pfam" id="PF07690">
    <property type="entry name" value="MFS_1"/>
    <property type="match status" value="1"/>
</dbReference>
<feature type="transmembrane region" description="Helical" evidence="8">
    <location>
        <begin position="12"/>
        <end position="35"/>
    </location>
</feature>
<feature type="transmembrane region" description="Helical" evidence="8">
    <location>
        <begin position="55"/>
        <end position="73"/>
    </location>
</feature>
<evidence type="ECO:0000256" key="3">
    <source>
        <dbReference type="ARBA" id="ARBA00022448"/>
    </source>
</evidence>
<evidence type="ECO:0000256" key="7">
    <source>
        <dbReference type="ARBA" id="ARBA00023136"/>
    </source>
</evidence>
<feature type="domain" description="Major facilitator superfamily (MFS) profile" evidence="9">
    <location>
        <begin position="15"/>
        <end position="460"/>
    </location>
</feature>
<dbReference type="InterPro" id="IPR004638">
    <property type="entry name" value="EmrB-like"/>
</dbReference>
<evidence type="ECO:0000259" key="9">
    <source>
        <dbReference type="PROSITE" id="PS50850"/>
    </source>
</evidence>
<feature type="transmembrane region" description="Helical" evidence="8">
    <location>
        <begin position="230"/>
        <end position="248"/>
    </location>
</feature>
<keyword evidence="7 8" id="KW-0472">Membrane</keyword>
<evidence type="ECO:0000256" key="6">
    <source>
        <dbReference type="ARBA" id="ARBA00022989"/>
    </source>
</evidence>
<dbReference type="InterPro" id="IPR011701">
    <property type="entry name" value="MFS"/>
</dbReference>
<reference evidence="10 11" key="1">
    <citation type="journal article" date="2019" name="Int. J. Syst. Evol. Microbiol.">
        <title>The Global Catalogue of Microorganisms (GCM) 10K type strain sequencing project: providing services to taxonomists for standard genome sequencing and annotation.</title>
        <authorList>
            <consortium name="The Broad Institute Genomics Platform"/>
            <consortium name="The Broad Institute Genome Sequencing Center for Infectious Disease"/>
            <person name="Wu L."/>
            <person name="Ma J."/>
        </authorList>
    </citation>
    <scope>NUCLEOTIDE SEQUENCE [LARGE SCALE GENOMIC DNA]</scope>
    <source>
        <strain evidence="10 11">JCM 14718</strain>
    </source>
</reference>
<feature type="transmembrane region" description="Helical" evidence="8">
    <location>
        <begin position="106"/>
        <end position="127"/>
    </location>
</feature>
<sequence length="472" mass="48994">MTAPASKVPLTLWGQAAILLLGGFASMFTSTVGTVTLDTVAHQLGAPLATAQWTVSGYLIAMATIVPASGWAAKRCGGKPIWLVAITLFGIFSAFCAVSTSVEMLIFSRVLLGLTAGLLVPVGQMMIAVAAGPHRMGRLMSIASIPLVLAPVLGSTAGSLLTRAYGWPWLFWINVPFAAVGLVAGLRWLKPAMKTSTGPLDVLGLALVLVGLPAIVYGVEQWAAGGTGGLESTVVGVVLLITFAVHEVRTRHPLLNLRLFLDRAFSSTVVVMFGMGMALFGGMIVLPVYFLQVRHEDLVTTGLLTAPTAVGTVLALPLVGRLTDRIGGARIVVAGIVVTIAGTLPLAFIGTTDSYLWLAAVQLVRGLGIGMTTIPAIATGLARLPADQVPDATPVFNMIQRIGSSFGIAILTALLSSRLADGPHTAAAATGAIGYVHGWVVAATAVVLIPALLMLRPGISLQHKEAPERTKL</sequence>
<dbReference type="InterPro" id="IPR020846">
    <property type="entry name" value="MFS_dom"/>
</dbReference>
<evidence type="ECO:0000313" key="11">
    <source>
        <dbReference type="Proteomes" id="UP001500618"/>
    </source>
</evidence>
<dbReference type="Gene3D" id="1.20.1250.20">
    <property type="entry name" value="MFS general substrate transporter like domains"/>
    <property type="match status" value="1"/>
</dbReference>
<dbReference type="Proteomes" id="UP001500618">
    <property type="component" value="Unassembled WGS sequence"/>
</dbReference>
<evidence type="ECO:0000256" key="1">
    <source>
        <dbReference type="ARBA" id="ARBA00004651"/>
    </source>
</evidence>
<feature type="transmembrane region" description="Helical" evidence="8">
    <location>
        <begin position="269"/>
        <end position="292"/>
    </location>
</feature>
<dbReference type="RefSeq" id="WP_344309884.1">
    <property type="nucleotide sequence ID" value="NZ_BAAANY010000008.1"/>
</dbReference>
<proteinExistence type="inferred from homology"/>
<keyword evidence="11" id="KW-1185">Reference proteome</keyword>
<feature type="transmembrane region" description="Helical" evidence="8">
    <location>
        <begin position="331"/>
        <end position="349"/>
    </location>
</feature>
<dbReference type="EMBL" id="BAAANY010000008">
    <property type="protein sequence ID" value="GAA1674222.1"/>
    <property type="molecule type" value="Genomic_DNA"/>
</dbReference>
<keyword evidence="4" id="KW-1003">Cell membrane</keyword>
<evidence type="ECO:0000256" key="4">
    <source>
        <dbReference type="ARBA" id="ARBA00022475"/>
    </source>
</evidence>
<dbReference type="PANTHER" id="PTHR42718">
    <property type="entry name" value="MAJOR FACILITATOR SUPERFAMILY MULTIDRUG TRANSPORTER MFSC"/>
    <property type="match status" value="1"/>
</dbReference>
<accession>A0ABN2GNE9</accession>
<feature type="transmembrane region" description="Helical" evidence="8">
    <location>
        <begin position="355"/>
        <end position="381"/>
    </location>
</feature>
<name>A0ABN2GNE9_9ACTN</name>
<feature type="transmembrane region" description="Helical" evidence="8">
    <location>
        <begin position="432"/>
        <end position="455"/>
    </location>
</feature>
<feature type="transmembrane region" description="Helical" evidence="8">
    <location>
        <begin position="167"/>
        <end position="188"/>
    </location>
</feature>
<keyword evidence="6 8" id="KW-1133">Transmembrane helix</keyword>
<protein>
    <submittedName>
        <fullName evidence="10">DHA2 family efflux MFS transporter permease subunit</fullName>
    </submittedName>
</protein>
<dbReference type="NCBIfam" id="TIGR00711">
    <property type="entry name" value="efflux_EmrB"/>
    <property type="match status" value="1"/>
</dbReference>